<evidence type="ECO:0000259" key="2">
    <source>
        <dbReference type="Pfam" id="PF13638"/>
    </source>
</evidence>
<dbReference type="Gene3D" id="3.40.50.1010">
    <property type="entry name" value="5'-nuclease"/>
    <property type="match status" value="1"/>
</dbReference>
<dbReference type="HOGENOM" id="CLU_978220_0_0_1"/>
<gene>
    <name evidence="3" type="ORF">THAPSDRAFT_4323</name>
</gene>
<dbReference type="eggNOG" id="ENOG502TA8Z">
    <property type="taxonomic scope" value="Eukaryota"/>
</dbReference>
<dbReference type="PaxDb" id="35128-Thaps4323"/>
<feature type="region of interest" description="Disordered" evidence="1">
    <location>
        <begin position="103"/>
        <end position="154"/>
    </location>
</feature>
<accession>B8C1J9</accession>
<organism evidence="3 4">
    <name type="scientific">Thalassiosira pseudonana</name>
    <name type="common">Marine diatom</name>
    <name type="synonym">Cyclotella nana</name>
    <dbReference type="NCBI Taxonomy" id="35128"/>
    <lineage>
        <taxon>Eukaryota</taxon>
        <taxon>Sar</taxon>
        <taxon>Stramenopiles</taxon>
        <taxon>Ochrophyta</taxon>
        <taxon>Bacillariophyta</taxon>
        <taxon>Coscinodiscophyceae</taxon>
        <taxon>Thalassiosirophycidae</taxon>
        <taxon>Thalassiosirales</taxon>
        <taxon>Thalassiosiraceae</taxon>
        <taxon>Thalassiosira</taxon>
    </lineage>
</organism>
<dbReference type="EMBL" id="CM000641">
    <property type="protein sequence ID" value="EED93253.1"/>
    <property type="molecule type" value="Genomic_DNA"/>
</dbReference>
<name>B8C1J9_THAPS</name>
<dbReference type="InterPro" id="IPR002716">
    <property type="entry name" value="PIN_dom"/>
</dbReference>
<evidence type="ECO:0000313" key="3">
    <source>
        <dbReference type="EMBL" id="EED93253.1"/>
    </source>
</evidence>
<dbReference type="Proteomes" id="UP000001449">
    <property type="component" value="Chromosome 4"/>
</dbReference>
<reference evidence="3 4" key="1">
    <citation type="journal article" date="2004" name="Science">
        <title>The genome of the diatom Thalassiosira pseudonana: ecology, evolution, and metabolism.</title>
        <authorList>
            <person name="Armbrust E.V."/>
            <person name="Berges J.A."/>
            <person name="Bowler C."/>
            <person name="Green B.R."/>
            <person name="Martinez D."/>
            <person name="Putnam N.H."/>
            <person name="Zhou S."/>
            <person name="Allen A.E."/>
            <person name="Apt K.E."/>
            <person name="Bechner M."/>
            <person name="Brzezinski M.A."/>
            <person name="Chaal B.K."/>
            <person name="Chiovitti A."/>
            <person name="Davis A.K."/>
            <person name="Demarest M.S."/>
            <person name="Detter J.C."/>
            <person name="Glavina T."/>
            <person name="Goodstein D."/>
            <person name="Hadi M.Z."/>
            <person name="Hellsten U."/>
            <person name="Hildebrand M."/>
            <person name="Jenkins B.D."/>
            <person name="Jurka J."/>
            <person name="Kapitonov V.V."/>
            <person name="Kroger N."/>
            <person name="Lau W.W."/>
            <person name="Lane T.W."/>
            <person name="Larimer F.W."/>
            <person name="Lippmeier J.C."/>
            <person name="Lucas S."/>
            <person name="Medina M."/>
            <person name="Montsant A."/>
            <person name="Obornik M."/>
            <person name="Parker M.S."/>
            <person name="Palenik B."/>
            <person name="Pazour G.J."/>
            <person name="Richardson P.M."/>
            <person name="Rynearson T.A."/>
            <person name="Saito M.A."/>
            <person name="Schwartz D.C."/>
            <person name="Thamatrakoln K."/>
            <person name="Valentin K."/>
            <person name="Vardi A."/>
            <person name="Wilkerson F.P."/>
            <person name="Rokhsar D.S."/>
        </authorList>
    </citation>
    <scope>NUCLEOTIDE SEQUENCE [LARGE SCALE GENOMIC DNA]</scope>
    <source>
        <strain evidence="3 4">CCMP1335</strain>
    </source>
</reference>
<dbReference type="KEGG" id="tps:THAPSDRAFT_4323"/>
<dbReference type="InParanoid" id="B8C1J9"/>
<feature type="region of interest" description="Disordered" evidence="1">
    <location>
        <begin position="42"/>
        <end position="88"/>
    </location>
</feature>
<sequence>MATEADLEDEFQAFLAEVEQLAIDDEPTSKVDALNASTIDVPLHEDVAGENHNSTSSHTLKSTPHNISSTDDTASKQKAKKEKNNLISKAANNQRVWTEFLKEDSKETTSTAGDDSSEPKISFQIKGTTSKTKKKKLKLKASAQQQSHPQPSFESQDEICPRWLLVIDTCCLLDDKGMAIQRLIDIASHVSNTQYRAQQQHEQSSGRNTALVASTIDEPIEIVIPYKVWTELEYQSKSDDASLAFAARSVMRMLREELNRNSTQSQAHVIVLQLQQTTTISSPVH</sequence>
<dbReference type="Pfam" id="PF13638">
    <property type="entry name" value="PIN_4"/>
    <property type="match status" value="1"/>
</dbReference>
<evidence type="ECO:0000256" key="1">
    <source>
        <dbReference type="SAM" id="MobiDB-lite"/>
    </source>
</evidence>
<evidence type="ECO:0000313" key="4">
    <source>
        <dbReference type="Proteomes" id="UP000001449"/>
    </source>
</evidence>
<protein>
    <recommendedName>
        <fullName evidence="2">PIN domain-containing protein</fullName>
    </recommendedName>
</protein>
<feature type="domain" description="PIN" evidence="2">
    <location>
        <begin position="165"/>
        <end position="265"/>
    </location>
</feature>
<dbReference type="RefSeq" id="XP_002289716.1">
    <property type="nucleotide sequence ID" value="XM_002289680.1"/>
</dbReference>
<keyword evidence="4" id="KW-1185">Reference proteome</keyword>
<feature type="compositionally biased region" description="Polar residues" evidence="1">
    <location>
        <begin position="51"/>
        <end position="72"/>
    </location>
</feature>
<reference evidence="3 4" key="2">
    <citation type="journal article" date="2008" name="Nature">
        <title>The Phaeodactylum genome reveals the evolutionary history of diatom genomes.</title>
        <authorList>
            <person name="Bowler C."/>
            <person name="Allen A.E."/>
            <person name="Badger J.H."/>
            <person name="Grimwood J."/>
            <person name="Jabbari K."/>
            <person name="Kuo A."/>
            <person name="Maheswari U."/>
            <person name="Martens C."/>
            <person name="Maumus F."/>
            <person name="Otillar R.P."/>
            <person name="Rayko E."/>
            <person name="Salamov A."/>
            <person name="Vandepoele K."/>
            <person name="Beszteri B."/>
            <person name="Gruber A."/>
            <person name="Heijde M."/>
            <person name="Katinka M."/>
            <person name="Mock T."/>
            <person name="Valentin K."/>
            <person name="Verret F."/>
            <person name="Berges J.A."/>
            <person name="Brownlee C."/>
            <person name="Cadoret J.P."/>
            <person name="Chiovitti A."/>
            <person name="Choi C.J."/>
            <person name="Coesel S."/>
            <person name="De Martino A."/>
            <person name="Detter J.C."/>
            <person name="Durkin C."/>
            <person name="Falciatore A."/>
            <person name="Fournet J."/>
            <person name="Haruta M."/>
            <person name="Huysman M.J."/>
            <person name="Jenkins B.D."/>
            <person name="Jiroutova K."/>
            <person name="Jorgensen R.E."/>
            <person name="Joubert Y."/>
            <person name="Kaplan A."/>
            <person name="Kroger N."/>
            <person name="Kroth P.G."/>
            <person name="La Roche J."/>
            <person name="Lindquist E."/>
            <person name="Lommer M."/>
            <person name="Martin-Jezequel V."/>
            <person name="Lopez P.J."/>
            <person name="Lucas S."/>
            <person name="Mangogna M."/>
            <person name="McGinnis K."/>
            <person name="Medlin L.K."/>
            <person name="Montsant A."/>
            <person name="Oudot-Le Secq M.P."/>
            <person name="Napoli C."/>
            <person name="Obornik M."/>
            <person name="Parker M.S."/>
            <person name="Petit J.L."/>
            <person name="Porcel B.M."/>
            <person name="Poulsen N."/>
            <person name="Robison M."/>
            <person name="Rychlewski L."/>
            <person name="Rynearson T.A."/>
            <person name="Schmutz J."/>
            <person name="Shapiro H."/>
            <person name="Siaut M."/>
            <person name="Stanley M."/>
            <person name="Sussman M.R."/>
            <person name="Taylor A.R."/>
            <person name="Vardi A."/>
            <person name="von Dassow P."/>
            <person name="Vyverman W."/>
            <person name="Willis A."/>
            <person name="Wyrwicz L.S."/>
            <person name="Rokhsar D.S."/>
            <person name="Weissenbach J."/>
            <person name="Armbrust E.V."/>
            <person name="Green B.R."/>
            <person name="Van de Peer Y."/>
            <person name="Grigoriev I.V."/>
        </authorList>
    </citation>
    <scope>NUCLEOTIDE SEQUENCE [LARGE SCALE GENOMIC DNA]</scope>
    <source>
        <strain evidence="3 4">CCMP1335</strain>
    </source>
</reference>
<proteinExistence type="predicted"/>
<dbReference type="GeneID" id="7452645"/>
<feature type="compositionally biased region" description="Low complexity" evidence="1">
    <location>
        <begin position="140"/>
        <end position="152"/>
    </location>
</feature>
<dbReference type="AlphaFoldDB" id="B8C1J9"/>